<dbReference type="GO" id="GO:0005840">
    <property type="term" value="C:ribosome"/>
    <property type="evidence" value="ECO:0007669"/>
    <property type="project" value="UniProtKB-KW"/>
</dbReference>
<dbReference type="GO" id="GO:0003729">
    <property type="term" value="F:mRNA binding"/>
    <property type="evidence" value="ECO:0007669"/>
    <property type="project" value="UniProtKB-ARBA"/>
</dbReference>
<evidence type="ECO:0000313" key="6">
    <source>
        <dbReference type="Proteomes" id="UP001428341"/>
    </source>
</evidence>
<evidence type="ECO:0000256" key="1">
    <source>
        <dbReference type="ARBA" id="ARBA00022980"/>
    </source>
</evidence>
<dbReference type="Pfam" id="PF00828">
    <property type="entry name" value="Ribosomal_L27A"/>
    <property type="match status" value="1"/>
</dbReference>
<protein>
    <recommendedName>
        <fullName evidence="4">Large ribosomal subunit protein uL15/eL18 domain-containing protein</fullName>
    </recommendedName>
</protein>
<gene>
    <name evidence="5" type="ORF">WN944_006458</name>
</gene>
<evidence type="ECO:0000313" key="5">
    <source>
        <dbReference type="EMBL" id="KAK9214466.1"/>
    </source>
</evidence>
<name>A0AAP0MJ70_9ROSI</name>
<dbReference type="PROSITE" id="PS00475">
    <property type="entry name" value="RIBOSOMAL_L15"/>
    <property type="match status" value="1"/>
</dbReference>
<evidence type="ECO:0000256" key="3">
    <source>
        <dbReference type="RuleBase" id="RU003888"/>
    </source>
</evidence>
<dbReference type="GO" id="GO:1990904">
    <property type="term" value="C:ribonucleoprotein complex"/>
    <property type="evidence" value="ECO:0007669"/>
    <property type="project" value="UniProtKB-KW"/>
</dbReference>
<dbReference type="SUPFAM" id="SSF52080">
    <property type="entry name" value="Ribosomal proteins L15p and L18e"/>
    <property type="match status" value="1"/>
</dbReference>
<dbReference type="EMBL" id="JBCGBO010000003">
    <property type="protein sequence ID" value="KAK9214466.1"/>
    <property type="molecule type" value="Genomic_DNA"/>
</dbReference>
<feature type="domain" description="Large ribosomal subunit protein uL15/eL18" evidence="4">
    <location>
        <begin position="49"/>
        <end position="85"/>
    </location>
</feature>
<keyword evidence="6" id="KW-1185">Reference proteome</keyword>
<sequence>MTAAHVALVAAAQQSLSLSPSLVTISPSGLNCCRRSRVQPSPSCRPPEKVLGKGLLLENQLVVVKAKLVSKIAKKKLKKAGGSVVFTASMIQNLGIEESEVSESINYDFDNGDYHRWGKNEAADGY</sequence>
<comment type="caution">
    <text evidence="5">The sequence shown here is derived from an EMBL/GenBank/DDBJ whole genome shotgun (WGS) entry which is preliminary data.</text>
</comment>
<organism evidence="5 6">
    <name type="scientific">Citrus x changshan-huyou</name>
    <dbReference type="NCBI Taxonomy" id="2935761"/>
    <lineage>
        <taxon>Eukaryota</taxon>
        <taxon>Viridiplantae</taxon>
        <taxon>Streptophyta</taxon>
        <taxon>Embryophyta</taxon>
        <taxon>Tracheophyta</taxon>
        <taxon>Spermatophyta</taxon>
        <taxon>Magnoliopsida</taxon>
        <taxon>eudicotyledons</taxon>
        <taxon>Gunneridae</taxon>
        <taxon>Pentapetalae</taxon>
        <taxon>rosids</taxon>
        <taxon>malvids</taxon>
        <taxon>Sapindales</taxon>
        <taxon>Rutaceae</taxon>
        <taxon>Aurantioideae</taxon>
        <taxon>Citrus</taxon>
    </lineage>
</organism>
<dbReference type="GO" id="GO:0006412">
    <property type="term" value="P:translation"/>
    <property type="evidence" value="ECO:0007669"/>
    <property type="project" value="InterPro"/>
</dbReference>
<dbReference type="GO" id="GO:0003735">
    <property type="term" value="F:structural constituent of ribosome"/>
    <property type="evidence" value="ECO:0007669"/>
    <property type="project" value="InterPro"/>
</dbReference>
<accession>A0AAP0MJ70</accession>
<dbReference type="AlphaFoldDB" id="A0AAP0MJ70"/>
<proteinExistence type="inferred from homology"/>
<dbReference type="InterPro" id="IPR021131">
    <property type="entry name" value="Ribosomal_uL15/eL18"/>
</dbReference>
<evidence type="ECO:0000256" key="2">
    <source>
        <dbReference type="ARBA" id="ARBA00023274"/>
    </source>
</evidence>
<keyword evidence="1 3" id="KW-0689">Ribosomal protein</keyword>
<evidence type="ECO:0000259" key="4">
    <source>
        <dbReference type="Pfam" id="PF00828"/>
    </source>
</evidence>
<comment type="similarity">
    <text evidence="3">Belongs to the universal ribosomal protein uL15 family.</text>
</comment>
<dbReference type="Gene3D" id="3.100.10.10">
    <property type="match status" value="1"/>
</dbReference>
<reference evidence="5 6" key="1">
    <citation type="submission" date="2024-05" db="EMBL/GenBank/DDBJ databases">
        <title>Haplotype-resolved chromosome-level genome assembly of Huyou (Citrus changshanensis).</title>
        <authorList>
            <person name="Miao C."/>
            <person name="Chen W."/>
            <person name="Wu Y."/>
            <person name="Wang L."/>
            <person name="Zhao S."/>
            <person name="Grierson D."/>
            <person name="Xu C."/>
            <person name="Chen K."/>
        </authorList>
    </citation>
    <scope>NUCLEOTIDE SEQUENCE [LARGE SCALE GENOMIC DNA]</scope>
    <source>
        <strain evidence="5">01-14</strain>
        <tissue evidence="5">Leaf</tissue>
    </source>
</reference>
<keyword evidence="2 3" id="KW-0687">Ribonucleoprotein</keyword>
<dbReference type="InterPro" id="IPR036227">
    <property type="entry name" value="Ribosomal_uL15/eL18_sf"/>
</dbReference>
<dbReference type="Proteomes" id="UP001428341">
    <property type="component" value="Unassembled WGS sequence"/>
</dbReference>
<dbReference type="InterPro" id="IPR001196">
    <property type="entry name" value="Ribosomal_uL15_CS"/>
</dbReference>